<dbReference type="InterPro" id="IPR027450">
    <property type="entry name" value="AlkB-like"/>
</dbReference>
<accession>A0ABV9JLP7</accession>
<gene>
    <name evidence="2" type="ORF">ACFO3I_09185</name>
</gene>
<evidence type="ECO:0000313" key="2">
    <source>
        <dbReference type="EMBL" id="MFC4655185.1"/>
    </source>
</evidence>
<proteinExistence type="predicted"/>
<keyword evidence="2" id="KW-0223">Dioxygenase</keyword>
<evidence type="ECO:0000313" key="3">
    <source>
        <dbReference type="Proteomes" id="UP001595962"/>
    </source>
</evidence>
<dbReference type="Gene3D" id="2.60.120.590">
    <property type="entry name" value="Alpha-ketoglutarate-dependent dioxygenase AlkB-like"/>
    <property type="match status" value="1"/>
</dbReference>
<name>A0ABV9JLP7_9GAMM</name>
<dbReference type="InterPro" id="IPR005123">
    <property type="entry name" value="Oxoglu/Fe-dep_dioxygenase_dom"/>
</dbReference>
<dbReference type="PANTHER" id="PTHR31573">
    <property type="entry name" value="ALPHA-KETOGLUTARATE-DEPENDENT DIOXYGENASE ALKB HOMOLOG 2"/>
    <property type="match status" value="1"/>
</dbReference>
<dbReference type="PROSITE" id="PS51471">
    <property type="entry name" value="FE2OG_OXY"/>
    <property type="match status" value="1"/>
</dbReference>
<reference evidence="3" key="1">
    <citation type="journal article" date="2019" name="Int. J. Syst. Evol. Microbiol.">
        <title>The Global Catalogue of Microorganisms (GCM) 10K type strain sequencing project: providing services to taxonomists for standard genome sequencing and annotation.</title>
        <authorList>
            <consortium name="The Broad Institute Genomics Platform"/>
            <consortium name="The Broad Institute Genome Sequencing Center for Infectious Disease"/>
            <person name="Wu L."/>
            <person name="Ma J."/>
        </authorList>
    </citation>
    <scope>NUCLEOTIDE SEQUENCE [LARGE SCALE GENOMIC DNA]</scope>
    <source>
        <strain evidence="3">DT28</strain>
    </source>
</reference>
<evidence type="ECO:0000259" key="1">
    <source>
        <dbReference type="PROSITE" id="PS51471"/>
    </source>
</evidence>
<keyword evidence="2" id="KW-0560">Oxidoreductase</keyword>
<dbReference type="InterPro" id="IPR037151">
    <property type="entry name" value="AlkB-like_sf"/>
</dbReference>
<sequence>MTEGPCADNGQSCQELALPDAQLQYWPEWLNAKDAAFYFQQLLDELEWQQPELRLYGRSVPIPRRQVWMGDAHCSYRYSGVSFEPVPWHPLVKQLTEKLNQQTGHEFNAVLLNWYANGEDHMGWHSDDEPELGQSPQIASVSLGEARWFELRHQRLGMQLKLMLQHGSLLLMAGDCQHFWQHRVGKMAKAQHGRINLTFRKMIKIAK</sequence>
<organism evidence="2 3">
    <name type="scientific">Rheinheimera marina</name>
    <dbReference type="NCBI Taxonomy" id="1774958"/>
    <lineage>
        <taxon>Bacteria</taxon>
        <taxon>Pseudomonadati</taxon>
        <taxon>Pseudomonadota</taxon>
        <taxon>Gammaproteobacteria</taxon>
        <taxon>Chromatiales</taxon>
        <taxon>Chromatiaceae</taxon>
        <taxon>Rheinheimera</taxon>
    </lineage>
</organism>
<comment type="caution">
    <text evidence="2">The sequence shown here is derived from an EMBL/GenBank/DDBJ whole genome shotgun (WGS) entry which is preliminary data.</text>
</comment>
<dbReference type="SUPFAM" id="SSF51197">
    <property type="entry name" value="Clavaminate synthase-like"/>
    <property type="match status" value="1"/>
</dbReference>
<dbReference type="PANTHER" id="PTHR31573:SF1">
    <property type="entry name" value="DNA OXIDATIVE DEMETHYLASE ALKBH2"/>
    <property type="match status" value="1"/>
</dbReference>
<dbReference type="Proteomes" id="UP001595962">
    <property type="component" value="Unassembled WGS sequence"/>
</dbReference>
<dbReference type="GO" id="GO:0051213">
    <property type="term" value="F:dioxygenase activity"/>
    <property type="evidence" value="ECO:0007669"/>
    <property type="project" value="UniProtKB-KW"/>
</dbReference>
<dbReference type="Pfam" id="PF13532">
    <property type="entry name" value="2OG-FeII_Oxy_2"/>
    <property type="match status" value="1"/>
</dbReference>
<dbReference type="RefSeq" id="WP_377333579.1">
    <property type="nucleotide sequence ID" value="NZ_JBHSGB010000009.1"/>
</dbReference>
<dbReference type="EMBL" id="JBHSGB010000009">
    <property type="protein sequence ID" value="MFC4655185.1"/>
    <property type="molecule type" value="Genomic_DNA"/>
</dbReference>
<dbReference type="InterPro" id="IPR032852">
    <property type="entry name" value="ALKBH2"/>
</dbReference>
<protein>
    <submittedName>
        <fullName evidence="2">Alpha-ketoglutarate-dependent dioxygenase AlkB family protein</fullName>
    </submittedName>
</protein>
<keyword evidence="3" id="KW-1185">Reference proteome</keyword>
<feature type="domain" description="Fe2OG dioxygenase" evidence="1">
    <location>
        <begin position="106"/>
        <end position="203"/>
    </location>
</feature>